<evidence type="ECO:0000313" key="3">
    <source>
        <dbReference type="Proteomes" id="UP000697995"/>
    </source>
</evidence>
<reference evidence="2 3" key="1">
    <citation type="journal article" date="2020" name="Microorganisms">
        <title>Osmotic Adaptation and Compatible Solute Biosynthesis of Phototrophic Bacteria as Revealed from Genome Analyses.</title>
        <authorList>
            <person name="Imhoff J.F."/>
            <person name="Rahn T."/>
            <person name="Kunzel S."/>
            <person name="Keller A."/>
            <person name="Neulinger S.C."/>
        </authorList>
    </citation>
    <scope>NUCLEOTIDE SEQUENCE [LARGE SCALE GENOMIC DNA]</scope>
    <source>
        <strain evidence="2 3">DSM 15382</strain>
    </source>
</reference>
<name>A0ABS1D673_9PROT</name>
<dbReference type="Pfam" id="PF02082">
    <property type="entry name" value="Rrf2"/>
    <property type="match status" value="1"/>
</dbReference>
<dbReference type="InterPro" id="IPR036390">
    <property type="entry name" value="WH_DNA-bd_sf"/>
</dbReference>
<gene>
    <name evidence="2" type="ORF">CKO45_26950</name>
</gene>
<dbReference type="InterPro" id="IPR036388">
    <property type="entry name" value="WH-like_DNA-bd_sf"/>
</dbReference>
<protein>
    <recommendedName>
        <fullName evidence="4">Rrf2 family transcriptional regulator</fullName>
    </recommendedName>
</protein>
<proteinExistence type="predicted"/>
<sequence>MRLTLQTDLAFRTLMHLGLRPGRRVQTEDIARAWRISGNHLDKVVQRLAAAGFVETRRGRGGGMLLARPAEAIRLGEVVRRIEEDLALVACFAPDGDPAGDVTGERCILAGACRLQGALGEAMAAFLGVLDRITLADLLDPAARAAAERRLGLDPGGMA</sequence>
<dbReference type="NCBIfam" id="TIGR00738">
    <property type="entry name" value="rrf2_super"/>
    <property type="match status" value="1"/>
</dbReference>
<dbReference type="PANTHER" id="PTHR33221:SF4">
    <property type="entry name" value="HTH-TYPE TRANSCRIPTIONAL REPRESSOR NSRR"/>
    <property type="match status" value="1"/>
</dbReference>
<comment type="caution">
    <text evidence="2">The sequence shown here is derived from an EMBL/GenBank/DDBJ whole genome shotgun (WGS) entry which is preliminary data.</text>
</comment>
<keyword evidence="3" id="KW-1185">Reference proteome</keyword>
<dbReference type="RefSeq" id="WP_133219409.1">
    <property type="nucleotide sequence ID" value="NZ_NRSG01000384.1"/>
</dbReference>
<accession>A0ABS1D673</accession>
<dbReference type="PANTHER" id="PTHR33221">
    <property type="entry name" value="WINGED HELIX-TURN-HELIX TRANSCRIPTIONAL REGULATOR, RRF2 FAMILY"/>
    <property type="match status" value="1"/>
</dbReference>
<evidence type="ECO:0000313" key="2">
    <source>
        <dbReference type="EMBL" id="MBK1661835.1"/>
    </source>
</evidence>
<evidence type="ECO:0008006" key="4">
    <source>
        <dbReference type="Google" id="ProtNLM"/>
    </source>
</evidence>
<dbReference type="Gene3D" id="1.10.10.10">
    <property type="entry name" value="Winged helix-like DNA-binding domain superfamily/Winged helix DNA-binding domain"/>
    <property type="match status" value="1"/>
</dbReference>
<dbReference type="SUPFAM" id="SSF46785">
    <property type="entry name" value="Winged helix' DNA-binding domain"/>
    <property type="match status" value="1"/>
</dbReference>
<dbReference type="PROSITE" id="PS51197">
    <property type="entry name" value="HTH_RRF2_2"/>
    <property type="match status" value="1"/>
</dbReference>
<dbReference type="InterPro" id="IPR000944">
    <property type="entry name" value="Tscrpt_reg_Rrf2"/>
</dbReference>
<organism evidence="2 3">
    <name type="scientific">Paracraurococcus ruber</name>
    <dbReference type="NCBI Taxonomy" id="77675"/>
    <lineage>
        <taxon>Bacteria</taxon>
        <taxon>Pseudomonadati</taxon>
        <taxon>Pseudomonadota</taxon>
        <taxon>Alphaproteobacteria</taxon>
        <taxon>Acetobacterales</taxon>
        <taxon>Roseomonadaceae</taxon>
        <taxon>Paracraurococcus</taxon>
    </lineage>
</organism>
<dbReference type="Proteomes" id="UP000697995">
    <property type="component" value="Unassembled WGS sequence"/>
</dbReference>
<keyword evidence="1" id="KW-0238">DNA-binding</keyword>
<dbReference type="EMBL" id="NRSG01000384">
    <property type="protein sequence ID" value="MBK1661835.1"/>
    <property type="molecule type" value="Genomic_DNA"/>
</dbReference>
<evidence type="ECO:0000256" key="1">
    <source>
        <dbReference type="ARBA" id="ARBA00023125"/>
    </source>
</evidence>